<evidence type="ECO:0000313" key="5">
    <source>
        <dbReference type="Proteomes" id="UP000094626"/>
    </source>
</evidence>
<dbReference type="KEGG" id="nre:BES08_31150"/>
<geneLocation type="plasmid" evidence="2 5">
    <name>pSA3</name>
</geneLocation>
<protein>
    <submittedName>
        <fullName evidence="3">Uncharacterized protein</fullName>
    </submittedName>
</protein>
<reference evidence="2" key="2">
    <citation type="submission" date="2016-08" db="EMBL/GenBank/DDBJ databases">
        <authorList>
            <person name="Seilhamer J.J."/>
        </authorList>
    </citation>
    <scope>NUCLEOTIDE SEQUENCE [LARGE SCALE GENOMIC DNA]</scope>
    <source>
        <strain evidence="2">SA1</strain>
        <plasmid evidence="2">pSA3</plasmid>
    </source>
</reference>
<gene>
    <name evidence="2" type="ORF">BES08_31150</name>
    <name evidence="3" type="ORF">BV97_05303</name>
</gene>
<dbReference type="AlphaFoldDB" id="A0A031JCK5"/>
<proteinExistence type="predicted"/>
<dbReference type="Proteomes" id="UP000024329">
    <property type="component" value="Unassembled WGS sequence"/>
</dbReference>
<dbReference type="EMBL" id="CP017078">
    <property type="protein sequence ID" value="AOR81301.1"/>
    <property type="molecule type" value="Genomic_DNA"/>
</dbReference>
<dbReference type="EMBL" id="JFYZ01000063">
    <property type="protein sequence ID" value="EZP70921.1"/>
    <property type="molecule type" value="Genomic_DNA"/>
</dbReference>
<evidence type="ECO:0000313" key="2">
    <source>
        <dbReference type="EMBL" id="AOR81301.1"/>
    </source>
</evidence>
<evidence type="ECO:0000256" key="1">
    <source>
        <dbReference type="SAM" id="MobiDB-lite"/>
    </source>
</evidence>
<keyword evidence="2" id="KW-0614">Plasmid</keyword>
<sequence length="331" mass="36108">MKDGADGVAQLRYHVEALEITNIRVIRKIGVLTGNVLEILAGKPKEIVDRAITSVALAGWSVFEPDRAPSPENLKSFDPLVDELVREPGDGGAGAAQKTSPGAGSWLAWGSPTRTNWTASSLMVPLGGTSMKMLSSRSSVNWKASSRDMSRAESYSRAWDDYWGSFAGDEAKVVERILEAARENLDAIDPPSLNAAVRLLRDVERGEDASILIADYAAKRQGNHLDFTVGPTSEFAKGNVDPELGNAFEQILAMPVDRRSALEVFQTIARENRWTSTNMTLLSRQTPIELEQIIEAASGPDLKKIVQVTLSMMSSTDDEHAELRSKLRTAL</sequence>
<accession>A0A031JCK5</accession>
<dbReference type="RefSeq" id="WP_036530264.1">
    <property type="nucleotide sequence ID" value="NZ_JFYZ01000063.1"/>
</dbReference>
<evidence type="ECO:0000313" key="4">
    <source>
        <dbReference type="Proteomes" id="UP000024329"/>
    </source>
</evidence>
<dbReference type="eggNOG" id="COG4928">
    <property type="taxonomic scope" value="Bacteria"/>
</dbReference>
<feature type="region of interest" description="Disordered" evidence="1">
    <location>
        <begin position="88"/>
        <end position="107"/>
    </location>
</feature>
<dbReference type="Proteomes" id="UP000094626">
    <property type="component" value="Plasmid pSA3"/>
</dbReference>
<keyword evidence="5" id="KW-1185">Reference proteome</keyword>
<evidence type="ECO:0000313" key="3">
    <source>
        <dbReference type="EMBL" id="EZP70921.1"/>
    </source>
</evidence>
<dbReference type="PATRIC" id="fig|158500.4.peg.5380"/>
<name>A0A031JCK5_9SPHN</name>
<organism evidence="3 4">
    <name type="scientific">Novosphingobium resinovorum</name>
    <dbReference type="NCBI Taxonomy" id="158500"/>
    <lineage>
        <taxon>Bacteria</taxon>
        <taxon>Pseudomonadati</taxon>
        <taxon>Pseudomonadota</taxon>
        <taxon>Alphaproteobacteria</taxon>
        <taxon>Sphingomonadales</taxon>
        <taxon>Sphingomonadaceae</taxon>
        <taxon>Novosphingobium</taxon>
    </lineage>
</organism>
<reference evidence="3 4" key="1">
    <citation type="submission" date="2014-03" db="EMBL/GenBank/DDBJ databases">
        <title>Whole genome sequence of Novosphingobium resinovorum KF1.</title>
        <authorList>
            <person name="Gan H.M."/>
            <person name="Gan H.Y."/>
            <person name="Chew T.H."/>
            <person name="Savka M.A."/>
        </authorList>
    </citation>
    <scope>NUCLEOTIDE SEQUENCE [LARGE SCALE GENOMIC DNA]</scope>
    <source>
        <strain evidence="3 4">KF1</strain>
    </source>
</reference>
<reference evidence="5" key="3">
    <citation type="journal article" date="2017" name="J. Biotechnol.">
        <title>Complete genome sequence of Novosphingobium resinovorum SA1, a versatile xenobiotic-degrading bacterium capable of utilizing sulfanilic acid.</title>
        <authorList>
            <person name="Hegedus B."/>
            <person name="Kos P.B."/>
            <person name="Balint B."/>
            <person name="Maroti G."/>
            <person name="Gan H.M."/>
            <person name="Perei K."/>
            <person name="Rakhely G."/>
        </authorList>
    </citation>
    <scope>NUCLEOTIDE SEQUENCE [LARGE SCALE GENOMIC DNA]</scope>
    <source>
        <strain evidence="5">SA1</strain>
    </source>
</reference>